<dbReference type="SUPFAM" id="SSF52540">
    <property type="entry name" value="P-loop containing nucleoside triphosphate hydrolases"/>
    <property type="match status" value="1"/>
</dbReference>
<dbReference type="PANTHER" id="PTHR13865:SF28">
    <property type="entry name" value="POLYCHAETOID, ISOFORM O"/>
    <property type="match status" value="1"/>
</dbReference>
<dbReference type="Gene3D" id="2.60.220.30">
    <property type="match status" value="1"/>
</dbReference>
<feature type="domain" description="PDZ" evidence="4">
    <location>
        <begin position="319"/>
        <end position="397"/>
    </location>
</feature>
<dbReference type="GO" id="GO:0150105">
    <property type="term" value="P:protein localization to cell-cell junction"/>
    <property type="evidence" value="ECO:0007669"/>
    <property type="project" value="TreeGrafter"/>
</dbReference>
<dbReference type="PANTHER" id="PTHR13865">
    <property type="entry name" value="TIGHT JUNCTION PROTEIN"/>
    <property type="match status" value="1"/>
</dbReference>
<feature type="compositionally biased region" description="Low complexity" evidence="2">
    <location>
        <begin position="1120"/>
        <end position="1136"/>
    </location>
</feature>
<keyword evidence="7" id="KW-1185">Reference proteome</keyword>
<dbReference type="SMART" id="SM00072">
    <property type="entry name" value="GuKc"/>
    <property type="match status" value="1"/>
</dbReference>
<dbReference type="GO" id="GO:0050839">
    <property type="term" value="F:cell adhesion molecule binding"/>
    <property type="evidence" value="ECO:0007669"/>
    <property type="project" value="TreeGrafter"/>
</dbReference>
<evidence type="ECO:0000259" key="6">
    <source>
        <dbReference type="PROSITE" id="PS51145"/>
    </source>
</evidence>
<proteinExistence type="predicted"/>
<dbReference type="PROSITE" id="PS50052">
    <property type="entry name" value="GUANYLATE_KINASE_2"/>
    <property type="match status" value="1"/>
</dbReference>
<dbReference type="PROSITE" id="PS51145">
    <property type="entry name" value="ZU5"/>
    <property type="match status" value="1"/>
</dbReference>
<dbReference type="InterPro" id="IPR008144">
    <property type="entry name" value="Guanylate_kin-like_dom"/>
</dbReference>
<dbReference type="PROSITE" id="PS50106">
    <property type="entry name" value="PDZ"/>
    <property type="match status" value="3"/>
</dbReference>
<dbReference type="FunFam" id="2.30.42.10:FF:000029">
    <property type="entry name" value="tight junction protein ZO-1 isoform X1"/>
    <property type="match status" value="1"/>
</dbReference>
<feature type="compositionally biased region" description="Polar residues" evidence="2">
    <location>
        <begin position="1488"/>
        <end position="1499"/>
    </location>
</feature>
<feature type="coiled-coil region" evidence="1">
    <location>
        <begin position="119"/>
        <end position="160"/>
    </location>
</feature>
<dbReference type="RefSeq" id="XP_055873847.1">
    <property type="nucleotide sequence ID" value="XM_056017872.1"/>
</dbReference>
<dbReference type="Gene3D" id="1.10.533.10">
    <property type="entry name" value="Death Domain, Fas"/>
    <property type="match status" value="1"/>
</dbReference>
<feature type="compositionally biased region" description="Basic and acidic residues" evidence="2">
    <location>
        <begin position="1236"/>
        <end position="1247"/>
    </location>
</feature>
<feature type="region of interest" description="Disordered" evidence="2">
    <location>
        <begin position="708"/>
        <end position="734"/>
    </location>
</feature>
<dbReference type="CDD" id="cd06728">
    <property type="entry name" value="PDZ2_ZO1-like_ds"/>
    <property type="match status" value="1"/>
</dbReference>
<evidence type="ECO:0000259" key="5">
    <source>
        <dbReference type="PROSITE" id="PS50209"/>
    </source>
</evidence>
<feature type="domain" description="CARD" evidence="5">
    <location>
        <begin position="11"/>
        <end position="92"/>
    </location>
</feature>
<name>A0A9W2ZFR6_BIOGL</name>
<feature type="region of interest" description="Disordered" evidence="2">
    <location>
        <begin position="1405"/>
        <end position="1447"/>
    </location>
</feature>
<dbReference type="SUPFAM" id="SSF47986">
    <property type="entry name" value="DEATH domain"/>
    <property type="match status" value="1"/>
</dbReference>
<organism evidence="7 8">
    <name type="scientific">Biomphalaria glabrata</name>
    <name type="common">Bloodfluke planorb</name>
    <name type="synonym">Freshwater snail</name>
    <dbReference type="NCBI Taxonomy" id="6526"/>
    <lineage>
        <taxon>Eukaryota</taxon>
        <taxon>Metazoa</taxon>
        <taxon>Spiralia</taxon>
        <taxon>Lophotrochozoa</taxon>
        <taxon>Mollusca</taxon>
        <taxon>Gastropoda</taxon>
        <taxon>Heterobranchia</taxon>
        <taxon>Euthyneura</taxon>
        <taxon>Panpulmonata</taxon>
        <taxon>Hygrophila</taxon>
        <taxon>Lymnaeoidea</taxon>
        <taxon>Planorbidae</taxon>
        <taxon>Biomphalaria</taxon>
    </lineage>
</organism>
<dbReference type="GeneID" id="106077984"/>
<gene>
    <name evidence="8" type="primary">LOC106077984</name>
</gene>
<feature type="compositionally biased region" description="Polar residues" evidence="2">
    <location>
        <begin position="1199"/>
        <end position="1218"/>
    </location>
</feature>
<feature type="compositionally biased region" description="Basic and acidic residues" evidence="2">
    <location>
        <begin position="489"/>
        <end position="500"/>
    </location>
</feature>
<dbReference type="Gene3D" id="2.30.30.40">
    <property type="entry name" value="SH3 Domains"/>
    <property type="match status" value="1"/>
</dbReference>
<dbReference type="InterPro" id="IPR001478">
    <property type="entry name" value="PDZ"/>
</dbReference>
<dbReference type="PROSITE" id="PS50209">
    <property type="entry name" value="CARD"/>
    <property type="match status" value="1"/>
</dbReference>
<feature type="domain" description="ZU5" evidence="6">
    <location>
        <begin position="1711"/>
        <end position="1846"/>
    </location>
</feature>
<sequence length="1846" mass="206448">MAGKSGIARQLERVRLKFVQELDINKLLPRLLRRGIFTVTEEKEILSPPSPKKRTENLLDIISQKDRYAFAEFCKSLEECAPHLLTSLIVENQGTDAGVEDNPPTQALQLGFELALKERDAVLRENARAQEARDEALRQLEAVKRERDQAVSHLENYTSKSGKVTDGISTLDRAGKVVKDKPVVMETDLAYEELRFTSSSLLNNQNGPNVVWETHQVTLHKAPTFGFGIAVSGGRDSPHFANGDPSVAISDVLKAGPAEGKLLINDRIVSVNGISLENVDHSTAINVLRDCGSTVNLVVRRRTLLPVSHPDRSSAPPFKITLSKRNKKDDFGIILGYKLYIKHVLPNSLAAGEQTLREGDIVLKINNTPVENLSLAEARKLIDKSKDKLQLIVNKERRSEERSYPQANLPSLGAMGTDADYFPSRIRDKDDVNVYRPSVRSEEDIYVKDPTSMRQPVPPGAYPNSENTRYDGHYVLDNDPPIRASRPVENSHRDGYYSDRDDGWRGREDYLPHANEHMDDVFASHQSIHERYVDMRSDICSEPRQVTFLKDKQTGLGLRLAGGNATGIFIASVQPGSAGEREGLVEGDQIILANDQEITGFTREEAVSYLTSLEGEVTMVVQYRKEEYDLIMASHEAGDSFFIRAHFNYTATNPSTEHSFKVGDLFNVKDTLFGGIGGSWLAIKLSEDPAENKKGTIPNSKTAEILKSQQGEDNNKENFPNRGRGSLFKRKTSRRSKSLGKDHWDEVIFDEEEEAGLGTKFPAYERVVLREPGFVRPVVIFGAIADIAREKLLNENPDKFESPQIEKPSTTGEKKTAIIRLGAIREAIAQHKHCLLDVTPQNVDRLNYAQYNPIVIFLKADSKQSIKDVRSRWKNSSRNPRKLLEQSEKLEKTYSHLFTAVLEHKGTDAWFMKLCLKIDEQQKQKIWMSEKKPQEDMSDDFMFPMSNRMSIAGGAESDHEQPRPRDDLDVSPIRKKQLMRSSSDPSVNTQENIPGIPPYPSPPTYKNQKIPSDSKYSIGDISPRLIVRDDLQVHPEDRYYPSYYSDQINTISQYPPSRSHIDLYATLTPSERLHQRINTDPSYVSGMDAPYHPQMDEGDNTLSRQRLTQPGPAGDHRTYNDSSSHSSDSYSKYINSPQNKHDDTKLREKFGSLQIGGGGRSLGHDPYRFTRSTANPISGQVDKAKLSDLSARYRKQDVQQKPTITKQMSLPSVQQPVSKQKEPPPVPVKSIKVKQRGREQDELKRNYENSNRAYNYADVNTASNRYGTLPPSSSYPDIDRPYEYMSMRQVQSNLNNGASKYDTWNNRQPGLNNALSQHSLPLDAIDRGSPQPPPLPPQPSDADYYDGRAFANEVYMDHTDVRQTRGQFELGGGGGYTRPRTDDEQLEDIQRTRWRTKSETRLTDLSNRRPWTDSNSHSTHALESSGTHRRAEPAINENRGRNATRYKSWDTAKHEHDMFTNYTRLITTQGFVPQGRAFSNSHRDLRDNYSSVAPNTRTYANPLPSHSADSAFTSYKRPVKQSSFSYTPSASHSPERKRDRPLAPTHRSHSVGTELRTKIVSPGQKGPSLRVTELKSSLNYSPPKTKSKTADHMNGGVTKADDLPPPPPSPSDELPFLFSIMPLPPPPPITELLKEGKKFAPPAPPLLTFPLPPISQNGSDHESTSSILNVKVHSEKDGCSDGVSVQSLVGSKRTGDSGSSDSINDKHTIIATAKGIFTSKGGLLESKETGVSICIPEGAIAEDTEQEIYFKVCRDNSLLPPLDTEKGETLLSPLVMCGPHGIQFKKPVELRLPHCASANPESWSFALKSSESPTGQATEWQNTTLAGSEAKGRVDQNSVSILVDHF</sequence>
<evidence type="ECO:0000259" key="3">
    <source>
        <dbReference type="PROSITE" id="PS50052"/>
    </source>
</evidence>
<dbReference type="InterPro" id="IPR001315">
    <property type="entry name" value="CARD"/>
</dbReference>
<dbReference type="CDD" id="cd01671">
    <property type="entry name" value="CARD"/>
    <property type="match status" value="1"/>
</dbReference>
<feature type="domain" description="PDZ" evidence="4">
    <location>
        <begin position="545"/>
        <end position="625"/>
    </location>
</feature>
<dbReference type="InterPro" id="IPR036028">
    <property type="entry name" value="SH3-like_dom_sf"/>
</dbReference>
<dbReference type="Gene3D" id="2.30.42.10">
    <property type="match status" value="3"/>
</dbReference>
<dbReference type="SUPFAM" id="SSF50044">
    <property type="entry name" value="SH3-domain"/>
    <property type="match status" value="1"/>
</dbReference>
<evidence type="ECO:0000259" key="4">
    <source>
        <dbReference type="PROSITE" id="PS50106"/>
    </source>
</evidence>
<dbReference type="SUPFAM" id="SSF50156">
    <property type="entry name" value="PDZ domain-like"/>
    <property type="match status" value="3"/>
</dbReference>
<dbReference type="SMART" id="SM00218">
    <property type="entry name" value="ZU5"/>
    <property type="match status" value="1"/>
</dbReference>
<feature type="region of interest" description="Disordered" evidence="2">
    <location>
        <begin position="477"/>
        <end position="500"/>
    </location>
</feature>
<feature type="compositionally biased region" description="Polar residues" evidence="2">
    <location>
        <begin position="1522"/>
        <end position="1532"/>
    </location>
</feature>
<dbReference type="Gene3D" id="3.40.50.300">
    <property type="entry name" value="P-loop containing nucleotide triphosphate hydrolases"/>
    <property type="match status" value="1"/>
</dbReference>
<feature type="region of interest" description="Disordered" evidence="2">
    <location>
        <begin position="1074"/>
        <end position="1174"/>
    </location>
</feature>
<feature type="compositionally biased region" description="Polar residues" evidence="2">
    <location>
        <begin position="1412"/>
        <end position="1425"/>
    </location>
</feature>
<dbReference type="GO" id="GO:0005886">
    <property type="term" value="C:plasma membrane"/>
    <property type="evidence" value="ECO:0007669"/>
    <property type="project" value="TreeGrafter"/>
</dbReference>
<accession>A0A9W2ZFR6</accession>
<feature type="region of interest" description="Disordered" evidence="2">
    <location>
        <begin position="1477"/>
        <end position="1510"/>
    </location>
</feature>
<keyword evidence="1" id="KW-0175">Coiled coil</keyword>
<feature type="compositionally biased region" description="Polar residues" evidence="2">
    <location>
        <begin position="1004"/>
        <end position="1015"/>
    </location>
</feature>
<evidence type="ECO:0000256" key="2">
    <source>
        <dbReference type="SAM" id="MobiDB-lite"/>
    </source>
</evidence>
<feature type="compositionally biased region" description="Pro residues" evidence="2">
    <location>
        <begin position="1330"/>
        <end position="1339"/>
    </location>
</feature>
<feature type="compositionally biased region" description="Polar residues" evidence="2">
    <location>
        <begin position="1574"/>
        <end position="1584"/>
    </location>
</feature>
<feature type="compositionally biased region" description="Polar residues" evidence="2">
    <location>
        <begin position="979"/>
        <end position="992"/>
    </location>
</feature>
<dbReference type="InterPro" id="IPR000906">
    <property type="entry name" value="ZU5_dom"/>
</dbReference>
<feature type="compositionally biased region" description="Basic and acidic residues" evidence="2">
    <location>
        <begin position="956"/>
        <end position="968"/>
    </location>
</feature>
<evidence type="ECO:0000313" key="8">
    <source>
        <dbReference type="RefSeq" id="XP_055873847.1"/>
    </source>
</evidence>
<dbReference type="GO" id="GO:0098609">
    <property type="term" value="P:cell-cell adhesion"/>
    <property type="evidence" value="ECO:0007669"/>
    <property type="project" value="TreeGrafter"/>
</dbReference>
<dbReference type="InterPro" id="IPR008145">
    <property type="entry name" value="GK/Ca_channel_bsu"/>
</dbReference>
<feature type="region of interest" description="Disordered" evidence="2">
    <location>
        <begin position="952"/>
        <end position="1016"/>
    </location>
</feature>
<feature type="compositionally biased region" description="Polar residues" evidence="2">
    <location>
        <begin position="1248"/>
        <end position="1275"/>
    </location>
</feature>
<dbReference type="Pfam" id="PF00619">
    <property type="entry name" value="CARD"/>
    <property type="match status" value="1"/>
</dbReference>
<dbReference type="Pfam" id="PF00791">
    <property type="entry name" value="ZU5"/>
    <property type="match status" value="1"/>
</dbReference>
<feature type="region of interest" description="Disordered" evidence="2">
    <location>
        <begin position="1195"/>
        <end position="1277"/>
    </location>
</feature>
<dbReference type="InterPro" id="IPR036034">
    <property type="entry name" value="PDZ_sf"/>
</dbReference>
<dbReference type="GO" id="GO:0042981">
    <property type="term" value="P:regulation of apoptotic process"/>
    <property type="evidence" value="ECO:0007669"/>
    <property type="project" value="InterPro"/>
</dbReference>
<protein>
    <submittedName>
        <fullName evidence="8">Tight junction protein ZO-1-like isoform X1</fullName>
    </submittedName>
</protein>
<feature type="region of interest" description="Disordered" evidence="2">
    <location>
        <begin position="1366"/>
        <end position="1386"/>
    </location>
</feature>
<dbReference type="SMART" id="SM00228">
    <property type="entry name" value="PDZ"/>
    <property type="match status" value="3"/>
</dbReference>
<feature type="region of interest" description="Disordered" evidence="2">
    <location>
        <begin position="1322"/>
        <end position="1341"/>
    </location>
</feature>
<dbReference type="OrthoDB" id="418634at2759"/>
<evidence type="ECO:0000256" key="1">
    <source>
        <dbReference type="SAM" id="Coils"/>
    </source>
</evidence>
<dbReference type="InterPro" id="IPR011029">
    <property type="entry name" value="DEATH-like_dom_sf"/>
</dbReference>
<feature type="region of interest" description="Disordered" evidence="2">
    <location>
        <begin position="1522"/>
        <end position="1612"/>
    </location>
</feature>
<feature type="domain" description="Guanylate kinase-like" evidence="3">
    <location>
        <begin position="823"/>
        <end position="919"/>
    </location>
</feature>
<dbReference type="Pfam" id="PF00595">
    <property type="entry name" value="PDZ"/>
    <property type="match status" value="3"/>
</dbReference>
<dbReference type="GO" id="GO:0045216">
    <property type="term" value="P:cell-cell junction organization"/>
    <property type="evidence" value="ECO:0007669"/>
    <property type="project" value="TreeGrafter"/>
</dbReference>
<dbReference type="OMA" id="SPIRTEH"/>
<feature type="domain" description="PDZ" evidence="4">
    <location>
        <begin position="216"/>
        <end position="303"/>
    </location>
</feature>
<dbReference type="InterPro" id="IPR027417">
    <property type="entry name" value="P-loop_NTPase"/>
</dbReference>
<reference evidence="8" key="1">
    <citation type="submission" date="2025-08" db="UniProtKB">
        <authorList>
            <consortium name="RefSeq"/>
        </authorList>
    </citation>
    <scope>IDENTIFICATION</scope>
</reference>
<dbReference type="Pfam" id="PF00625">
    <property type="entry name" value="Guanylate_kin"/>
    <property type="match status" value="1"/>
</dbReference>
<feature type="compositionally biased region" description="Basic and acidic residues" evidence="2">
    <location>
        <begin position="1139"/>
        <end position="1150"/>
    </location>
</feature>
<dbReference type="Proteomes" id="UP001165740">
    <property type="component" value="Chromosome 18"/>
</dbReference>
<dbReference type="CDD" id="cd06727">
    <property type="entry name" value="PDZ1_ZO1-like"/>
    <property type="match status" value="1"/>
</dbReference>
<dbReference type="FunFam" id="2.60.220.30:FF:000004">
    <property type="entry name" value="tight junction protein ZO-1 isoform X1"/>
    <property type="match status" value="1"/>
</dbReference>
<dbReference type="GO" id="GO:0005923">
    <property type="term" value="C:bicellular tight junction"/>
    <property type="evidence" value="ECO:0007669"/>
    <property type="project" value="TreeGrafter"/>
</dbReference>
<evidence type="ECO:0000313" key="7">
    <source>
        <dbReference type="Proteomes" id="UP001165740"/>
    </source>
</evidence>